<organism evidence="1 2">
    <name type="scientific">Cichorium intybus</name>
    <name type="common">Chicory</name>
    <dbReference type="NCBI Taxonomy" id="13427"/>
    <lineage>
        <taxon>Eukaryota</taxon>
        <taxon>Viridiplantae</taxon>
        <taxon>Streptophyta</taxon>
        <taxon>Embryophyta</taxon>
        <taxon>Tracheophyta</taxon>
        <taxon>Spermatophyta</taxon>
        <taxon>Magnoliopsida</taxon>
        <taxon>eudicotyledons</taxon>
        <taxon>Gunneridae</taxon>
        <taxon>Pentapetalae</taxon>
        <taxon>asterids</taxon>
        <taxon>campanulids</taxon>
        <taxon>Asterales</taxon>
        <taxon>Asteraceae</taxon>
        <taxon>Cichorioideae</taxon>
        <taxon>Cichorieae</taxon>
        <taxon>Cichoriinae</taxon>
        <taxon>Cichorium</taxon>
    </lineage>
</organism>
<protein>
    <submittedName>
        <fullName evidence="1">Uncharacterized protein</fullName>
    </submittedName>
</protein>
<reference evidence="1 2" key="2">
    <citation type="journal article" date="2022" name="Mol. Ecol. Resour.">
        <title>The genomes of chicory, endive, great burdock and yacon provide insights into Asteraceae paleo-polyploidization history and plant inulin production.</title>
        <authorList>
            <person name="Fan W."/>
            <person name="Wang S."/>
            <person name="Wang H."/>
            <person name="Wang A."/>
            <person name="Jiang F."/>
            <person name="Liu H."/>
            <person name="Zhao H."/>
            <person name="Xu D."/>
            <person name="Zhang Y."/>
        </authorList>
    </citation>
    <scope>NUCLEOTIDE SEQUENCE [LARGE SCALE GENOMIC DNA]</scope>
    <source>
        <strain evidence="2">cv. Punajuju</strain>
        <tissue evidence="1">Leaves</tissue>
    </source>
</reference>
<comment type="caution">
    <text evidence="1">The sequence shown here is derived from an EMBL/GenBank/DDBJ whole genome shotgun (WGS) entry which is preliminary data.</text>
</comment>
<proteinExistence type="predicted"/>
<keyword evidence="2" id="KW-1185">Reference proteome</keyword>
<dbReference type="EMBL" id="CM042011">
    <property type="protein sequence ID" value="KAI3765465.1"/>
    <property type="molecule type" value="Genomic_DNA"/>
</dbReference>
<sequence length="147" mass="17094">MAAVSNTTVEPVRPLASFPSSVWGDRFLSFTLDNSELEGYARAMEEPKEDLRRLITDATMESNKKLSLIYSVHRLGLTYLFLQEIEAQLDKLFKEFNLQDYVDLDLYTLSINFQIFRHLGYKLPCGKLLSHPWLIAYNVIEYFSEND</sequence>
<gene>
    <name evidence="1" type="ORF">L2E82_15499</name>
</gene>
<dbReference type="Proteomes" id="UP001055811">
    <property type="component" value="Linkage Group LG03"/>
</dbReference>
<evidence type="ECO:0000313" key="2">
    <source>
        <dbReference type="Proteomes" id="UP001055811"/>
    </source>
</evidence>
<name>A0ACB9F302_CICIN</name>
<evidence type="ECO:0000313" key="1">
    <source>
        <dbReference type="EMBL" id="KAI3765465.1"/>
    </source>
</evidence>
<reference evidence="2" key="1">
    <citation type="journal article" date="2022" name="Mol. Ecol. Resour.">
        <title>The genomes of chicory, endive, great burdock and yacon provide insights into Asteraceae palaeo-polyploidization history and plant inulin production.</title>
        <authorList>
            <person name="Fan W."/>
            <person name="Wang S."/>
            <person name="Wang H."/>
            <person name="Wang A."/>
            <person name="Jiang F."/>
            <person name="Liu H."/>
            <person name="Zhao H."/>
            <person name="Xu D."/>
            <person name="Zhang Y."/>
        </authorList>
    </citation>
    <scope>NUCLEOTIDE SEQUENCE [LARGE SCALE GENOMIC DNA]</scope>
    <source>
        <strain evidence="2">cv. Punajuju</strain>
    </source>
</reference>
<accession>A0ACB9F302</accession>